<feature type="transmembrane region" description="Helical" evidence="1">
    <location>
        <begin position="12"/>
        <end position="34"/>
    </location>
</feature>
<keyword evidence="1" id="KW-0812">Transmembrane</keyword>
<sequence>MQPGDIFPFHAGTAPIVLAFGVSVLGAYMALRAFARSLNLEDGSQWGYLAVSAMTLGAVGIWSAYFLGMAIYPMPMEVGYGLAGAASALAIAFAFSAAALWCLRKSRPGMGWHMLAGVLAGVAVSGGYFLGMGAMRMQAYVEWDTEGMAYMLLAAVVLATAALSLARREGWRWRGGAAVLLGIAVCGQLYAGQTMGVAVFTTPRPEDGFQLDPGVLAYLAMLLVGVTLVVALAESRRDAAAVDGL</sequence>
<gene>
    <name evidence="3" type="ORF">GCM10023144_26970</name>
</gene>
<dbReference type="RefSeq" id="WP_345250298.1">
    <property type="nucleotide sequence ID" value="NZ_BAABFO010000012.1"/>
</dbReference>
<dbReference type="PANTHER" id="PTHR35152">
    <property type="entry name" value="DOMAIN SIGNALLING PROTEIN, PUTATIVE (AFU_ORTHOLOGUE AFUA_5G11310)-RELATED"/>
    <property type="match status" value="1"/>
</dbReference>
<keyword evidence="1" id="KW-1133">Transmembrane helix</keyword>
<dbReference type="Pfam" id="PF03707">
    <property type="entry name" value="MHYT"/>
    <property type="match status" value="2"/>
</dbReference>
<feature type="transmembrane region" description="Helical" evidence="1">
    <location>
        <begin position="215"/>
        <end position="233"/>
    </location>
</feature>
<name>A0ABP8H605_9BURK</name>
<dbReference type="InterPro" id="IPR005330">
    <property type="entry name" value="MHYT_dom"/>
</dbReference>
<comment type="caution">
    <text evidence="3">The sequence shown here is derived from an EMBL/GenBank/DDBJ whole genome shotgun (WGS) entry which is preliminary data.</text>
</comment>
<keyword evidence="4" id="KW-1185">Reference proteome</keyword>
<dbReference type="PANTHER" id="PTHR35152:SF1">
    <property type="entry name" value="DOMAIN SIGNALLING PROTEIN, PUTATIVE (AFU_ORTHOLOGUE AFUA_5G11310)-RELATED"/>
    <property type="match status" value="1"/>
</dbReference>
<organism evidence="3 4">
    <name type="scientific">Pigmentiphaga soli</name>
    <dbReference type="NCBI Taxonomy" id="1007095"/>
    <lineage>
        <taxon>Bacteria</taxon>
        <taxon>Pseudomonadati</taxon>
        <taxon>Pseudomonadota</taxon>
        <taxon>Betaproteobacteria</taxon>
        <taxon>Burkholderiales</taxon>
        <taxon>Alcaligenaceae</taxon>
        <taxon>Pigmentiphaga</taxon>
    </lineage>
</organism>
<feature type="domain" description="MHYT" evidence="2">
    <location>
        <begin position="11"/>
        <end position="199"/>
    </location>
</feature>
<accession>A0ABP8H605</accession>
<dbReference type="EMBL" id="BAABFO010000012">
    <property type="protein sequence ID" value="GAA4334575.1"/>
    <property type="molecule type" value="Genomic_DNA"/>
</dbReference>
<dbReference type="Proteomes" id="UP001501671">
    <property type="component" value="Unassembled WGS sequence"/>
</dbReference>
<evidence type="ECO:0000313" key="3">
    <source>
        <dbReference type="EMBL" id="GAA4334575.1"/>
    </source>
</evidence>
<feature type="transmembrane region" description="Helical" evidence="1">
    <location>
        <begin position="178"/>
        <end position="200"/>
    </location>
</feature>
<feature type="transmembrane region" description="Helical" evidence="1">
    <location>
        <begin position="147"/>
        <end position="166"/>
    </location>
</feature>
<keyword evidence="1" id="KW-0472">Membrane</keyword>
<proteinExistence type="predicted"/>
<feature type="transmembrane region" description="Helical" evidence="1">
    <location>
        <begin position="78"/>
        <end position="103"/>
    </location>
</feature>
<feature type="transmembrane region" description="Helical" evidence="1">
    <location>
        <begin position="46"/>
        <end position="72"/>
    </location>
</feature>
<feature type="transmembrane region" description="Helical" evidence="1">
    <location>
        <begin position="115"/>
        <end position="135"/>
    </location>
</feature>
<evidence type="ECO:0000313" key="4">
    <source>
        <dbReference type="Proteomes" id="UP001501671"/>
    </source>
</evidence>
<reference evidence="4" key="1">
    <citation type="journal article" date="2019" name="Int. J. Syst. Evol. Microbiol.">
        <title>The Global Catalogue of Microorganisms (GCM) 10K type strain sequencing project: providing services to taxonomists for standard genome sequencing and annotation.</title>
        <authorList>
            <consortium name="The Broad Institute Genomics Platform"/>
            <consortium name="The Broad Institute Genome Sequencing Center for Infectious Disease"/>
            <person name="Wu L."/>
            <person name="Ma J."/>
        </authorList>
    </citation>
    <scope>NUCLEOTIDE SEQUENCE [LARGE SCALE GENOMIC DNA]</scope>
    <source>
        <strain evidence="4">JCM 17666</strain>
    </source>
</reference>
<dbReference type="PROSITE" id="PS50924">
    <property type="entry name" value="MHYT"/>
    <property type="match status" value="1"/>
</dbReference>
<evidence type="ECO:0000256" key="1">
    <source>
        <dbReference type="PROSITE-ProRule" id="PRU00244"/>
    </source>
</evidence>
<evidence type="ECO:0000259" key="2">
    <source>
        <dbReference type="PROSITE" id="PS50924"/>
    </source>
</evidence>
<protein>
    <submittedName>
        <fullName evidence="3">MHYT domain-containing protein</fullName>
    </submittedName>
</protein>